<dbReference type="GO" id="GO:0070034">
    <property type="term" value="F:telomerase RNA binding"/>
    <property type="evidence" value="ECO:0007669"/>
    <property type="project" value="TreeGrafter"/>
</dbReference>
<dbReference type="SUPFAM" id="SSF48452">
    <property type="entry name" value="TPR-like"/>
    <property type="match status" value="1"/>
</dbReference>
<dbReference type="InterPro" id="IPR018834">
    <property type="entry name" value="DNA/RNA-bd_Est1-type"/>
</dbReference>
<reference evidence="3" key="1">
    <citation type="journal article" date="2020" name="New Phytol.">
        <title>Comparative genomics reveals dynamic genome evolution in host specialist ectomycorrhizal fungi.</title>
        <authorList>
            <person name="Lofgren L.A."/>
            <person name="Nguyen N.H."/>
            <person name="Vilgalys R."/>
            <person name="Ruytinx J."/>
            <person name="Liao H.L."/>
            <person name="Branco S."/>
            <person name="Kuo A."/>
            <person name="LaButti K."/>
            <person name="Lipzen A."/>
            <person name="Andreopoulos W."/>
            <person name="Pangilinan J."/>
            <person name="Riley R."/>
            <person name="Hundley H."/>
            <person name="Na H."/>
            <person name="Barry K."/>
            <person name="Grigoriev I.V."/>
            <person name="Stajich J.E."/>
            <person name="Kennedy P.G."/>
        </authorList>
    </citation>
    <scope>NUCLEOTIDE SEQUENCE</scope>
    <source>
        <strain evidence="3">MN1</strain>
    </source>
</reference>
<accession>A0A9P7EMX1</accession>
<proteinExistence type="predicted"/>
<feature type="compositionally biased region" description="Low complexity" evidence="1">
    <location>
        <begin position="446"/>
        <end position="457"/>
    </location>
</feature>
<dbReference type="EMBL" id="JABBWG010000001">
    <property type="protein sequence ID" value="KAG1826762.1"/>
    <property type="molecule type" value="Genomic_DNA"/>
</dbReference>
<dbReference type="Pfam" id="PF10373">
    <property type="entry name" value="EST1_DNA_bind"/>
    <property type="match status" value="1"/>
</dbReference>
<feature type="compositionally biased region" description="Low complexity" evidence="1">
    <location>
        <begin position="222"/>
        <end position="237"/>
    </location>
</feature>
<feature type="compositionally biased region" description="Basic and acidic residues" evidence="1">
    <location>
        <begin position="92"/>
        <end position="101"/>
    </location>
</feature>
<dbReference type="Gene3D" id="3.40.50.1010">
    <property type="entry name" value="5'-nuclease"/>
    <property type="match status" value="1"/>
</dbReference>
<feature type="region of interest" description="Disordered" evidence="1">
    <location>
        <begin position="1"/>
        <end position="209"/>
    </location>
</feature>
<dbReference type="AlphaFoldDB" id="A0A9P7EMX1"/>
<feature type="compositionally biased region" description="Basic and acidic residues" evidence="1">
    <location>
        <begin position="664"/>
        <end position="673"/>
    </location>
</feature>
<protein>
    <recommendedName>
        <fullName evidence="2">PIN domain-containing protein</fullName>
    </recommendedName>
</protein>
<dbReference type="Pfam" id="PF13638">
    <property type="entry name" value="PIN_4"/>
    <property type="match status" value="1"/>
</dbReference>
<dbReference type="GO" id="GO:0005697">
    <property type="term" value="C:telomerase holoenzyme complex"/>
    <property type="evidence" value="ECO:0007669"/>
    <property type="project" value="TreeGrafter"/>
</dbReference>
<feature type="region of interest" description="Disordered" evidence="1">
    <location>
        <begin position="935"/>
        <end position="961"/>
    </location>
</feature>
<dbReference type="PANTHER" id="PTHR15696">
    <property type="entry name" value="SMG-7 SUPPRESSOR WITH MORPHOLOGICAL EFFECT ON GENITALIA PROTEIN 7"/>
    <property type="match status" value="1"/>
</dbReference>
<feature type="region of interest" description="Disordered" evidence="1">
    <location>
        <begin position="843"/>
        <end position="864"/>
    </location>
</feature>
<dbReference type="Gene3D" id="1.25.40.10">
    <property type="entry name" value="Tetratricopeptide repeat domain"/>
    <property type="match status" value="1"/>
</dbReference>
<dbReference type="SUPFAM" id="SSF88723">
    <property type="entry name" value="PIN domain-like"/>
    <property type="match status" value="1"/>
</dbReference>
<dbReference type="InterPro" id="IPR029060">
    <property type="entry name" value="PIN-like_dom_sf"/>
</dbReference>
<comment type="caution">
    <text evidence="3">The sequence shown here is derived from an EMBL/GenBank/DDBJ whole genome shotgun (WGS) entry which is preliminary data.</text>
</comment>
<dbReference type="GO" id="GO:0042162">
    <property type="term" value="F:telomeric DNA binding"/>
    <property type="evidence" value="ECO:0007669"/>
    <property type="project" value="TreeGrafter"/>
</dbReference>
<dbReference type="InterPro" id="IPR045153">
    <property type="entry name" value="Est1/Ebs1-like"/>
</dbReference>
<dbReference type="Proteomes" id="UP000807769">
    <property type="component" value="Unassembled WGS sequence"/>
</dbReference>
<dbReference type="SMART" id="SM00670">
    <property type="entry name" value="PINc"/>
    <property type="match status" value="1"/>
</dbReference>
<feature type="compositionally biased region" description="Basic and acidic residues" evidence="1">
    <location>
        <begin position="159"/>
        <end position="178"/>
    </location>
</feature>
<dbReference type="PANTHER" id="PTHR15696:SF0">
    <property type="entry name" value="TELOMERASE-BINDING PROTEIN EST1A"/>
    <property type="match status" value="1"/>
</dbReference>
<feature type="compositionally biased region" description="Pro residues" evidence="1">
    <location>
        <begin position="59"/>
        <end position="69"/>
    </location>
</feature>
<dbReference type="InterPro" id="IPR002716">
    <property type="entry name" value="PIN_dom"/>
</dbReference>
<feature type="compositionally biased region" description="Basic residues" evidence="1">
    <location>
        <begin position="987"/>
        <end position="998"/>
    </location>
</feature>
<feature type="domain" description="PIN" evidence="2">
    <location>
        <begin position="1012"/>
        <end position="1161"/>
    </location>
</feature>
<dbReference type="RefSeq" id="XP_041199609.1">
    <property type="nucleotide sequence ID" value="XM_041333882.1"/>
</dbReference>
<dbReference type="GO" id="GO:0000184">
    <property type="term" value="P:nuclear-transcribed mRNA catabolic process, nonsense-mediated decay"/>
    <property type="evidence" value="ECO:0007669"/>
    <property type="project" value="TreeGrafter"/>
</dbReference>
<dbReference type="GeneID" id="64627899"/>
<feature type="region of interest" description="Disordered" evidence="1">
    <location>
        <begin position="664"/>
        <end position="687"/>
    </location>
</feature>
<evidence type="ECO:0000313" key="3">
    <source>
        <dbReference type="EMBL" id="KAG1826762.1"/>
    </source>
</evidence>
<dbReference type="InterPro" id="IPR011990">
    <property type="entry name" value="TPR-like_helical_dom_sf"/>
</dbReference>
<dbReference type="OrthoDB" id="2017974at2759"/>
<organism evidence="3 4">
    <name type="scientific">Suillus subaureus</name>
    <dbReference type="NCBI Taxonomy" id="48587"/>
    <lineage>
        <taxon>Eukaryota</taxon>
        <taxon>Fungi</taxon>
        <taxon>Dikarya</taxon>
        <taxon>Basidiomycota</taxon>
        <taxon>Agaricomycotina</taxon>
        <taxon>Agaricomycetes</taxon>
        <taxon>Agaricomycetidae</taxon>
        <taxon>Boletales</taxon>
        <taxon>Suillineae</taxon>
        <taxon>Suillaceae</taxon>
        <taxon>Suillus</taxon>
    </lineage>
</organism>
<feature type="compositionally biased region" description="Acidic residues" evidence="1">
    <location>
        <begin position="935"/>
        <end position="959"/>
    </location>
</feature>
<evidence type="ECO:0000259" key="2">
    <source>
        <dbReference type="SMART" id="SM00670"/>
    </source>
</evidence>
<keyword evidence="4" id="KW-1185">Reference proteome</keyword>
<sequence length="1184" mass="131829">MDSNHEPKPSRRPRDRDPAQPTDFAERMVAFQRRNAVATRSRERPERTPSSPSASRLQPPNPNPPPVPPRSSAAATSPRKTHLAPHVIVSRPEADPDDFSRRLKISTSPRPHHHIKQAQQGKLFNPNTDPIPMRRTTEPESISDVTSSSSPPRNPPTSHQREPPATRQLFDHRKDDPVRFAVSVLARPSSTGGRPPPTPKSSGDYVSASSTSSYAHSLTSSFTLSSGTTDNSSASSALFDSKPREDASNNAFAVQLKKLYRNISTLETKILNEDSDDLVDEGRVVLKGRGREVSDEDLQQQKWTKLISDHKRLAEMMHNLMEISLAPSVPASLRVIPSKYNIIIRLWTHAFHKLLEALRRASFSSPLALEHLQDFIYYAYTFYTGLLEEPTLRSFRSGWLEALGDLARYRMAVAAMVTNNQLKGSALTTDAVSKAAAASADDEPVTAKSKSQMSIKSSSDRPAARVDNSPSPSIGVVAARMMDIEPEKERWRSIAKGWYAQGLADTPGAGKLHHHLGLLSREVDNEELRAVYHFVKSMTTLHTFSTSRESILPIWSSTAQSRRSQPDARAPELFVLLHGMLFTNIQLDDFSPTLARFLERIEIEGAEEREWIMMAVVNIGAVLEYGRPNGVLRKIGGVGARDTGAGGPAVKVAKKYQAAPAFRDEDGEEKRMDVDEEGAPQTSPALSDANIPAELPVSFKLALELAFSMLSFVLRNPTRKASHFARSTLNPYLSVMLTFLATVTKHAETLSIMERSIPWHDLARFFATIPRDIVAAQGLDIPATGGERWAMLTSGCAPPLSEDWCLRGMEWIGRKVFERGYWKSGEERRVEVEILDVEEGGQLTDGIIEDEDDESDGHSRRESLRGETSKRWSRLVRCAVSLSSVVDGFTWVEGTREWRVEGALEAKVARWLEEDRHEREEEERRRRGRRWTDDSMDIDAEDEDDDESSEQSEDDENDSAEVKDLKARRRYLRSLLVSGQRAPAHVPKQRSRPARSRKVASMPSLNIVAGYTILVLDTNIILSSLSAVASIIESFRWTVVLPVPVIMELDGLSLNPSKLGEAAQDAIAYITSHIRSHSASLKVQTSKGNYLMSLSVRTEQVDLTNEDSWDRCMDDLILKAAIWQDEHWVDRSALLKNTPPVRDDATAVKVVLLSLDRLLRLKARSRQLAAAGEKDLAAILASGT</sequence>
<feature type="region of interest" description="Disordered" evidence="1">
    <location>
        <begin position="438"/>
        <end position="471"/>
    </location>
</feature>
<feature type="compositionally biased region" description="Low complexity" evidence="1">
    <location>
        <begin position="142"/>
        <end position="151"/>
    </location>
</feature>
<feature type="region of interest" description="Disordered" evidence="1">
    <location>
        <begin position="222"/>
        <end position="244"/>
    </location>
</feature>
<dbReference type="GO" id="GO:0004540">
    <property type="term" value="F:RNA nuclease activity"/>
    <property type="evidence" value="ECO:0007669"/>
    <property type="project" value="UniProtKB-ARBA"/>
</dbReference>
<name>A0A9P7EMX1_9AGAM</name>
<dbReference type="CDD" id="cd09880">
    <property type="entry name" value="PIN_Smg5-6-like"/>
    <property type="match status" value="1"/>
</dbReference>
<feature type="region of interest" description="Disordered" evidence="1">
    <location>
        <begin position="979"/>
        <end position="999"/>
    </location>
</feature>
<feature type="compositionally biased region" description="Polar residues" evidence="1">
    <location>
        <begin position="117"/>
        <end position="128"/>
    </location>
</feature>
<evidence type="ECO:0000313" key="4">
    <source>
        <dbReference type="Proteomes" id="UP000807769"/>
    </source>
</evidence>
<evidence type="ECO:0000256" key="1">
    <source>
        <dbReference type="SAM" id="MobiDB-lite"/>
    </source>
</evidence>
<gene>
    <name evidence="3" type="ORF">BJ212DRAFT_1308088</name>
</gene>
<feature type="compositionally biased region" description="Basic and acidic residues" evidence="1">
    <location>
        <begin position="1"/>
        <end position="18"/>
    </location>
</feature>